<dbReference type="EMBL" id="BSFN01000007">
    <property type="protein sequence ID" value="GLK89767.1"/>
    <property type="molecule type" value="Genomic_DNA"/>
</dbReference>
<sequence>MSTIGSLGSYAAQLWHTRANPTNQEQFELAAEKQAAKEASATVDAKVVADSGSSYDEEAFAKLKVALNAITSGSDSSDSEMSASDSARTCKSASEEFHEWMSMTPGEKLRASILEELGITEEDLANMTPEARQNVEAGIAEKVQTLFAQQVHENTQEYRADHGDTEDELINLSV</sequence>
<reference evidence="2" key="1">
    <citation type="journal article" date="2014" name="Int. J. Syst. Evol. Microbiol.">
        <title>Complete genome sequence of Corynebacterium casei LMG S-19264T (=DSM 44701T), isolated from a smear-ripened cheese.</title>
        <authorList>
            <consortium name="US DOE Joint Genome Institute (JGI-PGF)"/>
            <person name="Walter F."/>
            <person name="Albersmeier A."/>
            <person name="Kalinowski J."/>
            <person name="Ruckert C."/>
        </authorList>
    </citation>
    <scope>NUCLEOTIDE SEQUENCE</scope>
    <source>
        <strain evidence="2">VKM B-2935</strain>
    </source>
</reference>
<dbReference type="RefSeq" id="WP_271195957.1">
    <property type="nucleotide sequence ID" value="NZ_BSFN01000007.1"/>
</dbReference>
<reference evidence="2" key="2">
    <citation type="submission" date="2023-01" db="EMBL/GenBank/DDBJ databases">
        <authorList>
            <person name="Sun Q."/>
            <person name="Evtushenko L."/>
        </authorList>
    </citation>
    <scope>NUCLEOTIDE SEQUENCE</scope>
    <source>
        <strain evidence="2">VKM B-2935</strain>
    </source>
</reference>
<evidence type="ECO:0000256" key="1">
    <source>
        <dbReference type="SAM" id="MobiDB-lite"/>
    </source>
</evidence>
<name>A0A9W6K6G6_9PSED</name>
<dbReference type="AlphaFoldDB" id="A0A9W6K6G6"/>
<dbReference type="Proteomes" id="UP001143328">
    <property type="component" value="Unassembled WGS sequence"/>
</dbReference>
<feature type="region of interest" description="Disordered" evidence="1">
    <location>
        <begin position="71"/>
        <end position="102"/>
    </location>
</feature>
<evidence type="ECO:0000313" key="3">
    <source>
        <dbReference type="Proteomes" id="UP001143328"/>
    </source>
</evidence>
<comment type="caution">
    <text evidence="2">The sequence shown here is derived from an EMBL/GenBank/DDBJ whole genome shotgun (WGS) entry which is preliminary data.</text>
</comment>
<keyword evidence="3" id="KW-1185">Reference proteome</keyword>
<accession>A0A9W6K6G6</accession>
<protein>
    <submittedName>
        <fullName evidence="2">Uncharacterized protein</fullName>
    </submittedName>
</protein>
<proteinExistence type="predicted"/>
<evidence type="ECO:0000313" key="2">
    <source>
        <dbReference type="EMBL" id="GLK89767.1"/>
    </source>
</evidence>
<feature type="compositionally biased region" description="Low complexity" evidence="1">
    <location>
        <begin position="72"/>
        <end position="86"/>
    </location>
</feature>
<feature type="compositionally biased region" description="Acidic residues" evidence="1">
    <location>
        <begin position="164"/>
        <end position="174"/>
    </location>
</feature>
<gene>
    <name evidence="2" type="ORF">GCM10017655_28290</name>
</gene>
<feature type="region of interest" description="Disordered" evidence="1">
    <location>
        <begin position="155"/>
        <end position="174"/>
    </location>
</feature>
<organism evidence="2 3">
    <name type="scientific">Pseudomonas turukhanskensis</name>
    <dbReference type="NCBI Taxonomy" id="1806536"/>
    <lineage>
        <taxon>Bacteria</taxon>
        <taxon>Pseudomonadati</taxon>
        <taxon>Pseudomonadota</taxon>
        <taxon>Gammaproteobacteria</taxon>
        <taxon>Pseudomonadales</taxon>
        <taxon>Pseudomonadaceae</taxon>
        <taxon>Pseudomonas</taxon>
    </lineage>
</organism>